<dbReference type="SMART" id="SM00239">
    <property type="entry name" value="C2"/>
    <property type="match status" value="1"/>
</dbReference>
<dbReference type="Pfam" id="PF00168">
    <property type="entry name" value="C2"/>
    <property type="match status" value="1"/>
</dbReference>
<sequence>MRPRGPPPGPPPGAPPGRGPPGTPPSNLRAGDSAYPQSRGPPPRGPPSELLAKREASLGAFVSKESSENDVGNGAAKRLVPPLTLSGSAATLVPSSVSGQPRARAPPSEAPPRFLPPSGIGPPRGPPPNILPARGPPSGLPPGKAPRGGSINMPMRLARGRPSSAWTAESESKLEIPVEASATLSKVPEIKSTAGISPEISPASISKAKDSPLLPEAFLKSGDVHPQGASGKPSSNIFERFGKLHIRVLRAIDLKKMGMLDRADPYVKLTIGSQSFQTQTHVKGGRNPEWHQDFEFNLSTEKDIVIEVFDEEQGVRDRFMAKAVVPIESWISKGKFDGDIKLLDAEREPNGRLLLSVRFTKPSAVQSTGWTAPPDLPSDVSKQFDIVSSETEPTRDPNGAFTDLEILEAFKAFDLDHNSYVGAAEIRHVLINIGETPTDQEVDEMIRMVDNDGDGQVSFVEFYSMVTKGRRPPPELILRVSQPKSSVPLSNVQQATTPGAQAIQMRNERRIALETFALGNGFHLESVGSAYKRFQTLNKDGNGQIDFPEFCNILQVDPTPQSEKVFRLFDMNKLGRIDLREFMIALSNFSGTSKEEKLKFAFLLFDEDGNGVISRQELVQILKANHMAGSEAEVARKADTIMSQGDKDGDGVISFQEFVIVSRKFPNILFPAYPNLKK</sequence>
<keyword evidence="1" id="KW-0479">Metal-binding</keyword>
<feature type="domain" description="EF-hand" evidence="6">
    <location>
        <begin position="437"/>
        <end position="472"/>
    </location>
</feature>
<dbReference type="OrthoDB" id="191686at2759"/>
<accession>A0A024FZP1</accession>
<dbReference type="EMBL" id="CAIX01000005">
    <property type="protein sequence ID" value="CCI40064.1"/>
    <property type="molecule type" value="Genomic_DNA"/>
</dbReference>
<evidence type="ECO:0000313" key="7">
    <source>
        <dbReference type="EMBL" id="CCI40064.1"/>
    </source>
</evidence>
<dbReference type="CDD" id="cd00030">
    <property type="entry name" value="C2"/>
    <property type="match status" value="1"/>
</dbReference>
<dbReference type="PROSITE" id="PS50222">
    <property type="entry name" value="EF_HAND_2"/>
    <property type="match status" value="6"/>
</dbReference>
<dbReference type="InParanoid" id="A0A024FZP1"/>
<feature type="domain" description="EF-hand" evidence="6">
    <location>
        <begin position="563"/>
        <end position="592"/>
    </location>
</feature>
<dbReference type="Proteomes" id="UP000053237">
    <property type="component" value="Unassembled WGS sequence"/>
</dbReference>
<feature type="domain" description="EF-hand" evidence="6">
    <location>
        <begin position="525"/>
        <end position="560"/>
    </location>
</feature>
<dbReference type="PRINTS" id="PR00450">
    <property type="entry name" value="RECOVERIN"/>
</dbReference>
<feature type="domain" description="EF-hand" evidence="6">
    <location>
        <begin position="633"/>
        <end position="668"/>
    </location>
</feature>
<dbReference type="InterPro" id="IPR002048">
    <property type="entry name" value="EF_hand_dom"/>
</dbReference>
<name>A0A024FZP1_9STRA</name>
<dbReference type="InterPro" id="IPR000008">
    <property type="entry name" value="C2_dom"/>
</dbReference>
<dbReference type="CDD" id="cd00051">
    <property type="entry name" value="EFh"/>
    <property type="match status" value="4"/>
</dbReference>
<dbReference type="Pfam" id="PF13499">
    <property type="entry name" value="EF-hand_7"/>
    <property type="match status" value="2"/>
</dbReference>
<feature type="region of interest" description="Disordered" evidence="4">
    <location>
        <begin position="1"/>
        <end position="75"/>
    </location>
</feature>
<keyword evidence="8" id="KW-1185">Reference proteome</keyword>
<dbReference type="InterPro" id="IPR035892">
    <property type="entry name" value="C2_domain_sf"/>
</dbReference>
<feature type="domain" description="EF-hand" evidence="6">
    <location>
        <begin position="401"/>
        <end position="436"/>
    </location>
</feature>
<protein>
    <submittedName>
        <fullName evidence="7">Uncharacterized protein</fullName>
    </submittedName>
</protein>
<dbReference type="SUPFAM" id="SSF47473">
    <property type="entry name" value="EF-hand"/>
    <property type="match status" value="2"/>
</dbReference>
<feature type="compositionally biased region" description="Pro residues" evidence="4">
    <location>
        <begin position="108"/>
        <end position="144"/>
    </location>
</feature>
<dbReference type="STRING" id="65357.A0A024FZP1"/>
<dbReference type="SMART" id="SM00054">
    <property type="entry name" value="EFh"/>
    <property type="match status" value="6"/>
</dbReference>
<evidence type="ECO:0000256" key="1">
    <source>
        <dbReference type="ARBA" id="ARBA00022723"/>
    </source>
</evidence>
<feature type="domain" description="C2" evidence="5">
    <location>
        <begin position="229"/>
        <end position="340"/>
    </location>
</feature>
<dbReference type="Gene3D" id="1.10.238.10">
    <property type="entry name" value="EF-hand"/>
    <property type="match status" value="2"/>
</dbReference>
<dbReference type="Pfam" id="PF13202">
    <property type="entry name" value="EF-hand_5"/>
    <property type="match status" value="1"/>
</dbReference>
<dbReference type="Gene3D" id="2.60.40.150">
    <property type="entry name" value="C2 domain"/>
    <property type="match status" value="1"/>
</dbReference>
<keyword evidence="3" id="KW-0106">Calcium</keyword>
<feature type="region of interest" description="Disordered" evidence="4">
    <location>
        <begin position="91"/>
        <end position="153"/>
    </location>
</feature>
<dbReference type="InterPro" id="IPR018247">
    <property type="entry name" value="EF_Hand_1_Ca_BS"/>
</dbReference>
<proteinExistence type="predicted"/>
<evidence type="ECO:0000259" key="5">
    <source>
        <dbReference type="PROSITE" id="PS50004"/>
    </source>
</evidence>
<dbReference type="FunFam" id="1.10.238.10:FF:000003">
    <property type="entry name" value="Calmodulin A"/>
    <property type="match status" value="2"/>
</dbReference>
<dbReference type="PROSITE" id="PS00018">
    <property type="entry name" value="EF_HAND_1"/>
    <property type="match status" value="3"/>
</dbReference>
<dbReference type="PANTHER" id="PTHR45942">
    <property type="entry name" value="PROTEIN PHOSPATASE 3 REGULATORY SUBUNIT B ALPHA ISOFORM TYPE 1"/>
    <property type="match status" value="1"/>
</dbReference>
<dbReference type="GO" id="GO:0005509">
    <property type="term" value="F:calcium ion binding"/>
    <property type="evidence" value="ECO:0007669"/>
    <property type="project" value="InterPro"/>
</dbReference>
<feature type="domain" description="EF-hand" evidence="6">
    <location>
        <begin position="593"/>
        <end position="628"/>
    </location>
</feature>
<dbReference type="SUPFAM" id="SSF49562">
    <property type="entry name" value="C2 domain (Calcium/lipid-binding domain, CaLB)"/>
    <property type="match status" value="1"/>
</dbReference>
<evidence type="ECO:0000256" key="4">
    <source>
        <dbReference type="SAM" id="MobiDB-lite"/>
    </source>
</evidence>
<evidence type="ECO:0000259" key="6">
    <source>
        <dbReference type="PROSITE" id="PS50222"/>
    </source>
</evidence>
<evidence type="ECO:0000256" key="3">
    <source>
        <dbReference type="ARBA" id="ARBA00022837"/>
    </source>
</evidence>
<evidence type="ECO:0000256" key="2">
    <source>
        <dbReference type="ARBA" id="ARBA00022737"/>
    </source>
</evidence>
<evidence type="ECO:0000313" key="8">
    <source>
        <dbReference type="Proteomes" id="UP000053237"/>
    </source>
</evidence>
<comment type="caution">
    <text evidence="7">The sequence shown here is derived from an EMBL/GenBank/DDBJ whole genome shotgun (WGS) entry which is preliminary data.</text>
</comment>
<reference evidence="7 8" key="1">
    <citation type="submission" date="2012-05" db="EMBL/GenBank/DDBJ databases">
        <title>Recombination and specialization in a pathogen metapopulation.</title>
        <authorList>
            <person name="Gardiner A."/>
            <person name="Kemen E."/>
            <person name="Schultz-Larsen T."/>
            <person name="MacLean D."/>
            <person name="Van Oosterhout C."/>
            <person name="Jones J.D.G."/>
        </authorList>
    </citation>
    <scope>NUCLEOTIDE SEQUENCE [LARGE SCALE GENOMIC DNA]</scope>
    <source>
        <strain evidence="7 8">Ac Nc2</strain>
    </source>
</reference>
<feature type="compositionally biased region" description="Pro residues" evidence="4">
    <location>
        <begin position="1"/>
        <end position="24"/>
    </location>
</feature>
<keyword evidence="2" id="KW-0677">Repeat</keyword>
<organism evidence="7 8">
    <name type="scientific">Albugo candida</name>
    <dbReference type="NCBI Taxonomy" id="65357"/>
    <lineage>
        <taxon>Eukaryota</taxon>
        <taxon>Sar</taxon>
        <taxon>Stramenopiles</taxon>
        <taxon>Oomycota</taxon>
        <taxon>Peronosporomycetes</taxon>
        <taxon>Albuginales</taxon>
        <taxon>Albuginaceae</taxon>
        <taxon>Albugo</taxon>
    </lineage>
</organism>
<gene>
    <name evidence="7" type="ORF">BN9_008480</name>
</gene>
<dbReference type="PROSITE" id="PS50004">
    <property type="entry name" value="C2"/>
    <property type="match status" value="1"/>
</dbReference>
<dbReference type="InterPro" id="IPR011992">
    <property type="entry name" value="EF-hand-dom_pair"/>
</dbReference>
<dbReference type="AlphaFoldDB" id="A0A024FZP1"/>